<protein>
    <submittedName>
        <fullName evidence="8">S8 family serine peptidase</fullName>
    </submittedName>
</protein>
<evidence type="ECO:0000259" key="7">
    <source>
        <dbReference type="Pfam" id="PF00082"/>
    </source>
</evidence>
<dbReference type="InterPro" id="IPR050131">
    <property type="entry name" value="Peptidase_S8_subtilisin-like"/>
</dbReference>
<feature type="domain" description="Peptidase S8/S53" evidence="7">
    <location>
        <begin position="185"/>
        <end position="455"/>
    </location>
</feature>
<evidence type="ECO:0000313" key="8">
    <source>
        <dbReference type="EMBL" id="MCF2562514.1"/>
    </source>
</evidence>
<dbReference type="PANTHER" id="PTHR43806:SF67">
    <property type="entry name" value="EGF-LIKE DOMAIN-CONTAINING PROTEIN"/>
    <property type="match status" value="1"/>
</dbReference>
<dbReference type="PANTHER" id="PTHR43806">
    <property type="entry name" value="PEPTIDASE S8"/>
    <property type="match status" value="1"/>
</dbReference>
<feature type="chain" id="PRO_5047528473" evidence="6">
    <location>
        <begin position="20"/>
        <end position="479"/>
    </location>
</feature>
<feature type="active site" description="Charge relay system" evidence="5">
    <location>
        <position position="194"/>
    </location>
</feature>
<comment type="similarity">
    <text evidence="1 5">Belongs to the peptidase S8 family.</text>
</comment>
<feature type="signal peptide" evidence="6">
    <location>
        <begin position="1"/>
        <end position="19"/>
    </location>
</feature>
<dbReference type="PROSITE" id="PS00138">
    <property type="entry name" value="SUBTILASE_SER"/>
    <property type="match status" value="1"/>
</dbReference>
<dbReference type="InterPro" id="IPR017317">
    <property type="entry name" value="Pept_S8_subtilisin_bacteroid-2"/>
</dbReference>
<reference evidence="8 9" key="1">
    <citation type="submission" date="2020-12" db="EMBL/GenBank/DDBJ databases">
        <title>Whole genome sequences of gut porcine anaerobes.</title>
        <authorList>
            <person name="Kubasova T."/>
            <person name="Jahodarova E."/>
            <person name="Rychlik I."/>
        </authorList>
    </citation>
    <scope>NUCLEOTIDE SEQUENCE [LARGE SCALE GENOMIC DNA]</scope>
    <source>
        <strain evidence="8 9">An925</strain>
    </source>
</reference>
<evidence type="ECO:0000256" key="3">
    <source>
        <dbReference type="ARBA" id="ARBA00022801"/>
    </source>
</evidence>
<dbReference type="Pfam" id="PF00082">
    <property type="entry name" value="Peptidase_S8"/>
    <property type="match status" value="1"/>
</dbReference>
<evidence type="ECO:0000313" key="9">
    <source>
        <dbReference type="Proteomes" id="UP001200470"/>
    </source>
</evidence>
<dbReference type="SUPFAM" id="SSF52743">
    <property type="entry name" value="Subtilisin-like"/>
    <property type="match status" value="1"/>
</dbReference>
<keyword evidence="4 5" id="KW-0720">Serine protease</keyword>
<evidence type="ECO:0000256" key="6">
    <source>
        <dbReference type="SAM" id="SignalP"/>
    </source>
</evidence>
<dbReference type="InterPro" id="IPR023828">
    <property type="entry name" value="Peptidase_S8_Ser-AS"/>
</dbReference>
<dbReference type="PROSITE" id="PS51892">
    <property type="entry name" value="SUBTILASE"/>
    <property type="match status" value="1"/>
</dbReference>
<dbReference type="InterPro" id="IPR000209">
    <property type="entry name" value="Peptidase_S8/S53_dom"/>
</dbReference>
<organism evidence="8 9">
    <name type="scientific">Xylanibacter brevis</name>
    <dbReference type="NCBI Taxonomy" id="83231"/>
    <lineage>
        <taxon>Bacteria</taxon>
        <taxon>Pseudomonadati</taxon>
        <taxon>Bacteroidota</taxon>
        <taxon>Bacteroidia</taxon>
        <taxon>Bacteroidales</taxon>
        <taxon>Prevotellaceae</taxon>
        <taxon>Xylanibacter</taxon>
    </lineage>
</organism>
<dbReference type="PIRSF" id="PIRSF037903">
    <property type="entry name" value="Subtilisin_rel_GFO_2223"/>
    <property type="match status" value="1"/>
</dbReference>
<feature type="active site" description="Charge relay system" evidence="5">
    <location>
        <position position="409"/>
    </location>
</feature>
<dbReference type="InterPro" id="IPR036852">
    <property type="entry name" value="Peptidase_S8/S53_dom_sf"/>
</dbReference>
<evidence type="ECO:0000256" key="2">
    <source>
        <dbReference type="ARBA" id="ARBA00022670"/>
    </source>
</evidence>
<accession>A0ABS9CCR9</accession>
<dbReference type="EMBL" id="JADYTN010000001">
    <property type="protein sequence ID" value="MCF2562514.1"/>
    <property type="molecule type" value="Genomic_DNA"/>
</dbReference>
<dbReference type="Proteomes" id="UP001200470">
    <property type="component" value="Unassembled WGS sequence"/>
</dbReference>
<evidence type="ECO:0000256" key="4">
    <source>
        <dbReference type="ARBA" id="ARBA00022825"/>
    </source>
</evidence>
<evidence type="ECO:0000256" key="5">
    <source>
        <dbReference type="PROSITE-ProRule" id="PRU01240"/>
    </source>
</evidence>
<gene>
    <name evidence="8" type="ORF">I6E12_00070</name>
</gene>
<dbReference type="Gene3D" id="3.40.50.200">
    <property type="entry name" value="Peptidase S8/S53 domain"/>
    <property type="match status" value="1"/>
</dbReference>
<sequence length="479" mass="53156">MRITLLTLLTVICCITTTAATTQASAKRVRNKVCPAYIYRITLTDKNKSPYSIDHPSRFLSRRSIERRKRQGLAIDSTDLPVSPHYIRAIENRQTAVIGQSRWNNTVLVEMRDTSDIQRIRHLPFVSNCRNVWQAPDSIEPTAIRTKFHDSFLPNDSIPDTMYGRAADQIQTTNGQRLHDIGYRGEGLTIAVLDGGFKNVNRIPAFSKVDIKGTRDFVFPNSPSVFYETDHGTRVLSTMAINTPYYYIGTAPQASYWLLRCEDPQSEQEVEEDYWAMAVEFADSVGCDLINSSLGYHQYDHGIGSHQLWQLDGHSTFISRTASMVIGKGIILVNSSGNTGMGGWKKLTFPADAEDCLTVGAVTEELGNAPFSAVGPTQDGRIKPDVVAIGSPATIVTGRGTIAQDMGTSFASPIICGLTACLWQALPKLTARQIIQLIRQTSRNSEHPDNITGYGLPNFWRAYMVGRIQQKSDQPSQTE</sequence>
<dbReference type="InterPro" id="IPR015500">
    <property type="entry name" value="Peptidase_S8_subtilisin-rel"/>
</dbReference>
<proteinExistence type="inferred from homology"/>
<dbReference type="PRINTS" id="PR00723">
    <property type="entry name" value="SUBTILISIN"/>
</dbReference>
<comment type="caution">
    <text evidence="8">The sequence shown here is derived from an EMBL/GenBank/DDBJ whole genome shotgun (WGS) entry which is preliminary data.</text>
</comment>
<name>A0ABS9CCR9_9BACT</name>
<keyword evidence="9" id="KW-1185">Reference proteome</keyword>
<dbReference type="RefSeq" id="WP_094436047.1">
    <property type="nucleotide sequence ID" value="NZ_JADYTN010000001.1"/>
</dbReference>
<keyword evidence="6" id="KW-0732">Signal</keyword>
<keyword evidence="3 5" id="KW-0378">Hydrolase</keyword>
<feature type="active site" description="Charge relay system" evidence="5">
    <location>
        <position position="231"/>
    </location>
</feature>
<evidence type="ECO:0000256" key="1">
    <source>
        <dbReference type="ARBA" id="ARBA00011073"/>
    </source>
</evidence>
<keyword evidence="2 5" id="KW-0645">Protease</keyword>